<dbReference type="CDD" id="cd00920">
    <property type="entry name" value="Cupredoxin"/>
    <property type="match status" value="1"/>
</dbReference>
<name>A0AAV9XDC3_9PEZI</name>
<keyword evidence="2" id="KW-0732">Signal</keyword>
<evidence type="ECO:0000313" key="3">
    <source>
        <dbReference type="EMBL" id="KAK6539893.1"/>
    </source>
</evidence>
<feature type="signal peptide" evidence="2">
    <location>
        <begin position="1"/>
        <end position="19"/>
    </location>
</feature>
<dbReference type="PROSITE" id="PS51257">
    <property type="entry name" value="PROKAR_LIPOPROTEIN"/>
    <property type="match status" value="1"/>
</dbReference>
<accession>A0AAV9XDC3</accession>
<dbReference type="PANTHER" id="PTHR34883">
    <property type="entry name" value="SERINE-RICH PROTEIN, PUTATIVE-RELATED-RELATED"/>
    <property type="match status" value="1"/>
</dbReference>
<dbReference type="SUPFAM" id="SSF49503">
    <property type="entry name" value="Cupredoxins"/>
    <property type="match status" value="1"/>
</dbReference>
<protein>
    <recommendedName>
        <fullName evidence="5">Extracellular serine-rich protein</fullName>
    </recommendedName>
</protein>
<evidence type="ECO:0000256" key="2">
    <source>
        <dbReference type="SAM" id="SignalP"/>
    </source>
</evidence>
<evidence type="ECO:0000313" key="4">
    <source>
        <dbReference type="Proteomes" id="UP001365542"/>
    </source>
</evidence>
<organism evidence="3 4">
    <name type="scientific">Orbilia ellipsospora</name>
    <dbReference type="NCBI Taxonomy" id="2528407"/>
    <lineage>
        <taxon>Eukaryota</taxon>
        <taxon>Fungi</taxon>
        <taxon>Dikarya</taxon>
        <taxon>Ascomycota</taxon>
        <taxon>Pezizomycotina</taxon>
        <taxon>Orbiliomycetes</taxon>
        <taxon>Orbiliales</taxon>
        <taxon>Orbiliaceae</taxon>
        <taxon>Orbilia</taxon>
    </lineage>
</organism>
<feature type="compositionally biased region" description="Low complexity" evidence="1">
    <location>
        <begin position="175"/>
        <end position="196"/>
    </location>
</feature>
<feature type="region of interest" description="Disordered" evidence="1">
    <location>
        <begin position="158"/>
        <end position="196"/>
    </location>
</feature>
<dbReference type="InterPro" id="IPR008972">
    <property type="entry name" value="Cupredoxin"/>
</dbReference>
<proteinExistence type="predicted"/>
<dbReference type="EMBL" id="JAVHJO010000005">
    <property type="protein sequence ID" value="KAK6539893.1"/>
    <property type="molecule type" value="Genomic_DNA"/>
</dbReference>
<reference evidence="3 4" key="1">
    <citation type="submission" date="2019-10" db="EMBL/GenBank/DDBJ databases">
        <authorList>
            <person name="Palmer J.M."/>
        </authorList>
    </citation>
    <scope>NUCLEOTIDE SEQUENCE [LARGE SCALE GENOMIC DNA]</scope>
    <source>
        <strain evidence="3 4">TWF694</strain>
    </source>
</reference>
<feature type="chain" id="PRO_5043776791" description="Extracellular serine-rich protein" evidence="2">
    <location>
        <begin position="20"/>
        <end position="224"/>
    </location>
</feature>
<comment type="caution">
    <text evidence="3">The sequence shown here is derived from an EMBL/GenBank/DDBJ whole genome shotgun (WGS) entry which is preliminary data.</text>
</comment>
<dbReference type="InterPro" id="IPR052953">
    <property type="entry name" value="Ser-rich/MCO-related"/>
</dbReference>
<keyword evidence="4" id="KW-1185">Reference proteome</keyword>
<gene>
    <name evidence="3" type="ORF">TWF694_008730</name>
</gene>
<sequence length="224" mass="22542">MFFSKTAVVIASLAACVSAQSSAAPSGTVAVHVVQAMIDTSGKPVFSPNEIQANVGDQIQFQFHPANHSVVQATFADPCIPISQSASGNGAQGFFSGFMPVSASSTEIPTFSITVQDTKPIWFYCSQGKHCQAGMVGAINPTANKTLADFTSRAAQAAANLSPGQNPGTGGTSGGATPTTLQTSAATTGASATNTAIPPPNAGAKLAVSMPLVLAAIAASFFFL</sequence>
<evidence type="ECO:0000256" key="1">
    <source>
        <dbReference type="SAM" id="MobiDB-lite"/>
    </source>
</evidence>
<evidence type="ECO:0008006" key="5">
    <source>
        <dbReference type="Google" id="ProtNLM"/>
    </source>
</evidence>
<dbReference type="Proteomes" id="UP001365542">
    <property type="component" value="Unassembled WGS sequence"/>
</dbReference>
<dbReference type="AlphaFoldDB" id="A0AAV9XDC3"/>
<dbReference type="PANTHER" id="PTHR34883:SF17">
    <property type="entry name" value="CUPREDOXIN"/>
    <property type="match status" value="1"/>
</dbReference>
<dbReference type="Gene3D" id="2.60.40.420">
    <property type="entry name" value="Cupredoxins - blue copper proteins"/>
    <property type="match status" value="1"/>
</dbReference>